<feature type="transmembrane region" description="Helical" evidence="1">
    <location>
        <begin position="81"/>
        <end position="102"/>
    </location>
</feature>
<dbReference type="EMBL" id="JAGFNP010000016">
    <property type="protein sequence ID" value="MBO3735617.1"/>
    <property type="molecule type" value="Genomic_DNA"/>
</dbReference>
<sequence>MRPISSRGPRWVLWFHLIACLVVWPVVFGTVVIATFVAVAIAANDPGGPLFWPLAWLVSAIAYGLVVGIPLAIFGRSRRWYLRLAPVVIAGAPFVWLGILAAQGTMPVTMVGVLWALPSIATIAVSVLVQTARGWRAPEGSPRN</sequence>
<feature type="transmembrane region" description="Helical" evidence="1">
    <location>
        <begin position="54"/>
        <end position="74"/>
    </location>
</feature>
<gene>
    <name evidence="2" type="ORF">J5V16_22565</name>
</gene>
<reference evidence="2 3" key="1">
    <citation type="submission" date="2021-03" db="EMBL/GenBank/DDBJ databases">
        <title>Glycomyces sp. nov., a novel actinomycete isolated from soil.</title>
        <authorList>
            <person name="Yang X."/>
            <person name="Xu X."/>
        </authorList>
    </citation>
    <scope>NUCLEOTIDE SEQUENCE [LARGE SCALE GENOMIC DNA]</scope>
    <source>
        <strain evidence="2 3">NEAU-S30</strain>
    </source>
</reference>
<accession>A0ABS3UD35</accession>
<proteinExistence type="predicted"/>
<feature type="transmembrane region" description="Helical" evidence="1">
    <location>
        <begin position="12"/>
        <end position="42"/>
    </location>
</feature>
<dbReference type="Proteomes" id="UP000681341">
    <property type="component" value="Unassembled WGS sequence"/>
</dbReference>
<keyword evidence="3" id="KW-1185">Reference proteome</keyword>
<keyword evidence="1" id="KW-1133">Transmembrane helix</keyword>
<protein>
    <submittedName>
        <fullName evidence="2">Uncharacterized protein</fullName>
    </submittedName>
</protein>
<dbReference type="RefSeq" id="WP_208499326.1">
    <property type="nucleotide sequence ID" value="NZ_JAGFNP010000016.1"/>
</dbReference>
<keyword evidence="1" id="KW-0472">Membrane</keyword>
<evidence type="ECO:0000313" key="3">
    <source>
        <dbReference type="Proteomes" id="UP000681341"/>
    </source>
</evidence>
<name>A0ABS3UD35_9ACTN</name>
<keyword evidence="1" id="KW-0812">Transmembrane</keyword>
<evidence type="ECO:0000313" key="2">
    <source>
        <dbReference type="EMBL" id="MBO3735617.1"/>
    </source>
</evidence>
<feature type="transmembrane region" description="Helical" evidence="1">
    <location>
        <begin position="108"/>
        <end position="129"/>
    </location>
</feature>
<evidence type="ECO:0000256" key="1">
    <source>
        <dbReference type="SAM" id="Phobius"/>
    </source>
</evidence>
<organism evidence="2 3">
    <name type="scientific">Glycomyces niveus</name>
    <dbReference type="NCBI Taxonomy" id="2820287"/>
    <lineage>
        <taxon>Bacteria</taxon>
        <taxon>Bacillati</taxon>
        <taxon>Actinomycetota</taxon>
        <taxon>Actinomycetes</taxon>
        <taxon>Glycomycetales</taxon>
        <taxon>Glycomycetaceae</taxon>
        <taxon>Glycomyces</taxon>
    </lineage>
</organism>
<comment type="caution">
    <text evidence="2">The sequence shown here is derived from an EMBL/GenBank/DDBJ whole genome shotgun (WGS) entry which is preliminary data.</text>
</comment>